<evidence type="ECO:0000313" key="5">
    <source>
        <dbReference type="EMBL" id="MFC3639479.1"/>
    </source>
</evidence>
<evidence type="ECO:0000313" key="6">
    <source>
        <dbReference type="Proteomes" id="UP001595704"/>
    </source>
</evidence>
<feature type="domain" description="HTH tetR-type" evidence="4">
    <location>
        <begin position="3"/>
        <end position="46"/>
    </location>
</feature>
<dbReference type="Pfam" id="PF00440">
    <property type="entry name" value="TetR_N"/>
    <property type="match status" value="1"/>
</dbReference>
<keyword evidence="3" id="KW-0804">Transcription</keyword>
<proteinExistence type="predicted"/>
<dbReference type="Gene3D" id="1.10.357.10">
    <property type="entry name" value="Tetracycline Repressor, domain 2"/>
    <property type="match status" value="1"/>
</dbReference>
<name>A0ABV7UNC0_9HYPH</name>
<dbReference type="InterPro" id="IPR009057">
    <property type="entry name" value="Homeodomain-like_sf"/>
</dbReference>
<dbReference type="RefSeq" id="WP_191319219.1">
    <property type="nucleotide sequence ID" value="NZ_BNCG01000007.1"/>
</dbReference>
<sequence length="204" mass="22822">MAAQLLFAHHGVNAVTVQQIVAAAGQKNNAAIHYHFGSKEELVREIVVDGAAVLERRRQEMLKEMDAKGGPKTVRDVLHVLIMPVIELENEPQWRGYIRFTSHLHASDREALARALDNRWNSGYVACFDHLKKMVKISSKLLDQRLSLLNIYANAVLSARDAALEDSKTAQSRLWGQRFTLENILDSLEAALVSAPSESTRDLL</sequence>
<evidence type="ECO:0000256" key="3">
    <source>
        <dbReference type="ARBA" id="ARBA00023163"/>
    </source>
</evidence>
<protein>
    <submittedName>
        <fullName evidence="5">TetR/AcrR family transcriptional regulator</fullName>
    </submittedName>
</protein>
<keyword evidence="6" id="KW-1185">Reference proteome</keyword>
<dbReference type="SUPFAM" id="SSF46689">
    <property type="entry name" value="Homeodomain-like"/>
    <property type="match status" value="1"/>
</dbReference>
<evidence type="ECO:0000256" key="2">
    <source>
        <dbReference type="ARBA" id="ARBA00023125"/>
    </source>
</evidence>
<evidence type="ECO:0000256" key="1">
    <source>
        <dbReference type="ARBA" id="ARBA00023015"/>
    </source>
</evidence>
<comment type="caution">
    <text evidence="5">The sequence shown here is derived from an EMBL/GenBank/DDBJ whole genome shotgun (WGS) entry which is preliminary data.</text>
</comment>
<gene>
    <name evidence="5" type="ORF">ACFONL_19245</name>
</gene>
<dbReference type="EMBL" id="JBHRYC010000093">
    <property type="protein sequence ID" value="MFC3639479.1"/>
    <property type="molecule type" value="Genomic_DNA"/>
</dbReference>
<reference evidence="6" key="1">
    <citation type="journal article" date="2019" name="Int. J. Syst. Evol. Microbiol.">
        <title>The Global Catalogue of Microorganisms (GCM) 10K type strain sequencing project: providing services to taxonomists for standard genome sequencing and annotation.</title>
        <authorList>
            <consortium name="The Broad Institute Genomics Platform"/>
            <consortium name="The Broad Institute Genome Sequencing Center for Infectious Disease"/>
            <person name="Wu L."/>
            <person name="Ma J."/>
        </authorList>
    </citation>
    <scope>NUCLEOTIDE SEQUENCE [LARGE SCALE GENOMIC DNA]</scope>
    <source>
        <strain evidence="6">KCTC 42282</strain>
    </source>
</reference>
<accession>A0ABV7UNC0</accession>
<dbReference type="PANTHER" id="PTHR30055">
    <property type="entry name" value="HTH-TYPE TRANSCRIPTIONAL REGULATOR RUTR"/>
    <property type="match status" value="1"/>
</dbReference>
<dbReference type="PANTHER" id="PTHR30055:SF234">
    <property type="entry name" value="HTH-TYPE TRANSCRIPTIONAL REGULATOR BETI"/>
    <property type="match status" value="1"/>
</dbReference>
<keyword evidence="2" id="KW-0238">DNA-binding</keyword>
<organism evidence="5 6">
    <name type="scientific">Camelimonas fluminis</name>
    <dbReference type="NCBI Taxonomy" id="1576911"/>
    <lineage>
        <taxon>Bacteria</taxon>
        <taxon>Pseudomonadati</taxon>
        <taxon>Pseudomonadota</taxon>
        <taxon>Alphaproteobacteria</taxon>
        <taxon>Hyphomicrobiales</taxon>
        <taxon>Chelatococcaceae</taxon>
        <taxon>Camelimonas</taxon>
    </lineage>
</organism>
<dbReference type="Proteomes" id="UP001595704">
    <property type="component" value="Unassembled WGS sequence"/>
</dbReference>
<evidence type="ECO:0000259" key="4">
    <source>
        <dbReference type="Pfam" id="PF00440"/>
    </source>
</evidence>
<dbReference type="InterPro" id="IPR050109">
    <property type="entry name" value="HTH-type_TetR-like_transc_reg"/>
</dbReference>
<dbReference type="InterPro" id="IPR001647">
    <property type="entry name" value="HTH_TetR"/>
</dbReference>
<keyword evidence="1" id="KW-0805">Transcription regulation</keyword>